<reference evidence="2" key="4">
    <citation type="submission" date="2025-08" db="UniProtKB">
        <authorList>
            <consortium name="Ensembl"/>
        </authorList>
    </citation>
    <scope>IDENTIFICATION</scope>
</reference>
<dbReference type="OMA" id="YICCNVL"/>
<name>A0A4W3IBI8_CALMI</name>
<keyword evidence="1" id="KW-0472">Membrane</keyword>
<reference evidence="3" key="2">
    <citation type="journal article" date="2007" name="PLoS Biol.">
        <title>Survey sequencing and comparative analysis of the elephant shark (Callorhinchus milii) genome.</title>
        <authorList>
            <person name="Venkatesh B."/>
            <person name="Kirkness E.F."/>
            <person name="Loh Y.H."/>
            <person name="Halpern A.L."/>
            <person name="Lee A.P."/>
            <person name="Johnson J."/>
            <person name="Dandona N."/>
            <person name="Viswanathan L.D."/>
            <person name="Tay A."/>
            <person name="Venter J.C."/>
            <person name="Strausberg R.L."/>
            <person name="Brenner S."/>
        </authorList>
    </citation>
    <scope>NUCLEOTIDE SEQUENCE [LARGE SCALE GENOMIC DNA]</scope>
</reference>
<dbReference type="InParanoid" id="A0A4W3IBI8"/>
<evidence type="ECO:0000256" key="1">
    <source>
        <dbReference type="SAM" id="Phobius"/>
    </source>
</evidence>
<evidence type="ECO:0000313" key="2">
    <source>
        <dbReference type="Ensembl" id="ENSCMIP00000027584.1"/>
    </source>
</evidence>
<evidence type="ECO:0000313" key="3">
    <source>
        <dbReference type="Proteomes" id="UP000314986"/>
    </source>
</evidence>
<organism evidence="2 3">
    <name type="scientific">Callorhinchus milii</name>
    <name type="common">Ghost shark</name>
    <dbReference type="NCBI Taxonomy" id="7868"/>
    <lineage>
        <taxon>Eukaryota</taxon>
        <taxon>Metazoa</taxon>
        <taxon>Chordata</taxon>
        <taxon>Craniata</taxon>
        <taxon>Vertebrata</taxon>
        <taxon>Chondrichthyes</taxon>
        <taxon>Holocephali</taxon>
        <taxon>Chimaeriformes</taxon>
        <taxon>Callorhinchidae</taxon>
        <taxon>Callorhinchus</taxon>
    </lineage>
</organism>
<reference evidence="3" key="3">
    <citation type="journal article" date="2014" name="Nature">
        <title>Elephant shark genome provides unique insights into gnathostome evolution.</title>
        <authorList>
            <consortium name="International Elephant Shark Genome Sequencing Consortium"/>
            <person name="Venkatesh B."/>
            <person name="Lee A.P."/>
            <person name="Ravi V."/>
            <person name="Maurya A.K."/>
            <person name="Lian M.M."/>
            <person name="Swann J.B."/>
            <person name="Ohta Y."/>
            <person name="Flajnik M.F."/>
            <person name="Sutoh Y."/>
            <person name="Kasahara M."/>
            <person name="Hoon S."/>
            <person name="Gangu V."/>
            <person name="Roy S.W."/>
            <person name="Irimia M."/>
            <person name="Korzh V."/>
            <person name="Kondrychyn I."/>
            <person name="Lim Z.W."/>
            <person name="Tay B.H."/>
            <person name="Tohari S."/>
            <person name="Kong K.W."/>
            <person name="Ho S."/>
            <person name="Lorente-Galdos B."/>
            <person name="Quilez J."/>
            <person name="Marques-Bonet T."/>
            <person name="Raney B.J."/>
            <person name="Ingham P.W."/>
            <person name="Tay A."/>
            <person name="Hillier L.W."/>
            <person name="Minx P."/>
            <person name="Boehm T."/>
            <person name="Wilson R.K."/>
            <person name="Brenner S."/>
            <person name="Warren W.C."/>
        </authorList>
    </citation>
    <scope>NUCLEOTIDE SEQUENCE [LARGE SCALE GENOMIC DNA]</scope>
</reference>
<keyword evidence="1" id="KW-0812">Transmembrane</keyword>
<dbReference type="GeneTree" id="ENSGT01150000288590"/>
<reference evidence="2" key="5">
    <citation type="submission" date="2025-09" db="UniProtKB">
        <authorList>
            <consortium name="Ensembl"/>
        </authorList>
    </citation>
    <scope>IDENTIFICATION</scope>
</reference>
<feature type="transmembrane region" description="Helical" evidence="1">
    <location>
        <begin position="43"/>
        <end position="65"/>
    </location>
</feature>
<accession>A0A4W3IBI8</accession>
<sequence length="99" mass="11322">MVSSSFLVKIDEMFCLVCDVTAKVSANNAVPSWIILLVKLLNILFNVVLLHCLSCTVYCILLHVFRHVSIFDYGLPVRHGQCWCLLSLSKDRERENIRP</sequence>
<protein>
    <submittedName>
        <fullName evidence="2">Uncharacterized protein</fullName>
    </submittedName>
</protein>
<proteinExistence type="predicted"/>
<dbReference type="PANTHER" id="PTHR48424">
    <property type="entry name" value="DYNEIN LIGHT CHAIN-RELATED"/>
    <property type="match status" value="1"/>
</dbReference>
<dbReference type="STRING" id="7868.ENSCMIP00000027584"/>
<reference evidence="3" key="1">
    <citation type="journal article" date="2006" name="Science">
        <title>Ancient noncoding elements conserved in the human genome.</title>
        <authorList>
            <person name="Venkatesh B."/>
            <person name="Kirkness E.F."/>
            <person name="Loh Y.H."/>
            <person name="Halpern A.L."/>
            <person name="Lee A.P."/>
            <person name="Johnson J."/>
            <person name="Dandona N."/>
            <person name="Viswanathan L.D."/>
            <person name="Tay A."/>
            <person name="Venter J.C."/>
            <person name="Strausberg R.L."/>
            <person name="Brenner S."/>
        </authorList>
    </citation>
    <scope>NUCLEOTIDE SEQUENCE [LARGE SCALE GENOMIC DNA]</scope>
</reference>
<keyword evidence="1" id="KW-1133">Transmembrane helix</keyword>
<keyword evidence="3" id="KW-1185">Reference proteome</keyword>
<dbReference type="Ensembl" id="ENSCMIT00000028023.1">
    <property type="protein sequence ID" value="ENSCMIP00000027584.1"/>
    <property type="gene ID" value="ENSCMIG00000012016.1"/>
</dbReference>
<dbReference type="PANTHER" id="PTHR48424:SF2">
    <property type="entry name" value="DYNEIN LIGHT CHAIN"/>
    <property type="match status" value="1"/>
</dbReference>
<dbReference type="Proteomes" id="UP000314986">
    <property type="component" value="Unassembled WGS sequence"/>
</dbReference>
<dbReference type="AlphaFoldDB" id="A0A4W3IBI8"/>